<name>A0A9P6WRS3_RHIOR</name>
<comment type="caution">
    <text evidence="1">The sequence shown here is derived from an EMBL/GenBank/DDBJ whole genome shotgun (WGS) entry which is preliminary data.</text>
</comment>
<dbReference type="AlphaFoldDB" id="A0A9P6WRS3"/>
<reference evidence="1" key="1">
    <citation type="journal article" date="2020" name="Microb. Genom.">
        <title>Genetic diversity of clinical and environmental Mucorales isolates obtained from an investigation of mucormycosis cases among solid organ transplant recipients.</title>
        <authorList>
            <person name="Nguyen M.H."/>
            <person name="Kaul D."/>
            <person name="Muto C."/>
            <person name="Cheng S.J."/>
            <person name="Richter R.A."/>
            <person name="Bruno V.M."/>
            <person name="Liu G."/>
            <person name="Beyhan S."/>
            <person name="Sundermann A.J."/>
            <person name="Mounaud S."/>
            <person name="Pasculle A.W."/>
            <person name="Nierman W.C."/>
            <person name="Driscoll E."/>
            <person name="Cumbie R."/>
            <person name="Clancy C.J."/>
            <person name="Dupont C.L."/>
        </authorList>
    </citation>
    <scope>NUCLEOTIDE SEQUENCE</scope>
    <source>
        <strain evidence="1">GL11</strain>
    </source>
</reference>
<dbReference type="Proteomes" id="UP000716291">
    <property type="component" value="Unassembled WGS sequence"/>
</dbReference>
<dbReference type="EMBL" id="JAANQT010012782">
    <property type="protein sequence ID" value="KAG1273560.1"/>
    <property type="molecule type" value="Genomic_DNA"/>
</dbReference>
<evidence type="ECO:0000313" key="2">
    <source>
        <dbReference type="Proteomes" id="UP000716291"/>
    </source>
</evidence>
<accession>A0A9P6WRS3</accession>
<keyword evidence="2" id="KW-1185">Reference proteome</keyword>
<evidence type="ECO:0000313" key="1">
    <source>
        <dbReference type="EMBL" id="KAG1273560.1"/>
    </source>
</evidence>
<protein>
    <submittedName>
        <fullName evidence="1">Uncharacterized protein</fullName>
    </submittedName>
</protein>
<sequence>MSVSTSRAPWAAISRAVARPMPLPAPVMTATCPSTEIILAPKLSMGGPVASQAPAASWIELLNPLLDTRKTHAL</sequence>
<proteinExistence type="predicted"/>
<gene>
    <name evidence="1" type="ORF">G6F64_015327</name>
</gene>
<organism evidence="1 2">
    <name type="scientific">Rhizopus oryzae</name>
    <name type="common">Mucormycosis agent</name>
    <name type="synonym">Rhizopus arrhizus var. delemar</name>
    <dbReference type="NCBI Taxonomy" id="64495"/>
    <lineage>
        <taxon>Eukaryota</taxon>
        <taxon>Fungi</taxon>
        <taxon>Fungi incertae sedis</taxon>
        <taxon>Mucoromycota</taxon>
        <taxon>Mucoromycotina</taxon>
        <taxon>Mucoromycetes</taxon>
        <taxon>Mucorales</taxon>
        <taxon>Mucorineae</taxon>
        <taxon>Rhizopodaceae</taxon>
        <taxon>Rhizopus</taxon>
    </lineage>
</organism>